<gene>
    <name evidence="2" type="ORF">B0A52_04792</name>
</gene>
<proteinExistence type="predicted"/>
<sequence>MSAVIDKPEVVADELAIRSLVARFANSCSPPDYDAFAKLWVPEQTGKAIWTLTKPFEMSATGVDEISKMLDRLLSTREFFVQLVHSGVVEVDGGNATGRWILREVARGPGETYYNNFAIYEDRYVKSEGKWYFERRDYKYMFLDSSPFQGDSFPLAPR</sequence>
<reference evidence="2 3" key="1">
    <citation type="submission" date="2017-03" db="EMBL/GenBank/DDBJ databases">
        <title>Genomes of endolithic fungi from Antarctica.</title>
        <authorList>
            <person name="Coleine C."/>
            <person name="Masonjones S."/>
            <person name="Stajich J.E."/>
        </authorList>
    </citation>
    <scope>NUCLEOTIDE SEQUENCE [LARGE SCALE GENOMIC DNA]</scope>
    <source>
        <strain evidence="2 3">CCFEE 6314</strain>
    </source>
</reference>
<evidence type="ECO:0000313" key="2">
    <source>
        <dbReference type="EMBL" id="RVX71218.1"/>
    </source>
</evidence>
<evidence type="ECO:0000313" key="3">
    <source>
        <dbReference type="Proteomes" id="UP000288859"/>
    </source>
</evidence>
<dbReference type="InterPro" id="IPR032710">
    <property type="entry name" value="NTF2-like_dom_sf"/>
</dbReference>
<feature type="domain" description="SnoaL-like" evidence="1">
    <location>
        <begin position="11"/>
        <end position="137"/>
    </location>
</feature>
<dbReference type="Proteomes" id="UP000288859">
    <property type="component" value="Unassembled WGS sequence"/>
</dbReference>
<evidence type="ECO:0000259" key="1">
    <source>
        <dbReference type="Pfam" id="PF13577"/>
    </source>
</evidence>
<protein>
    <recommendedName>
        <fullName evidence="1">SnoaL-like domain-containing protein</fullName>
    </recommendedName>
</protein>
<dbReference type="InterPro" id="IPR037401">
    <property type="entry name" value="SnoaL-like"/>
</dbReference>
<dbReference type="SUPFAM" id="SSF54427">
    <property type="entry name" value="NTF2-like"/>
    <property type="match status" value="1"/>
</dbReference>
<organism evidence="2 3">
    <name type="scientific">Exophiala mesophila</name>
    <name type="common">Black yeast-like fungus</name>
    <dbReference type="NCBI Taxonomy" id="212818"/>
    <lineage>
        <taxon>Eukaryota</taxon>
        <taxon>Fungi</taxon>
        <taxon>Dikarya</taxon>
        <taxon>Ascomycota</taxon>
        <taxon>Pezizomycotina</taxon>
        <taxon>Eurotiomycetes</taxon>
        <taxon>Chaetothyriomycetidae</taxon>
        <taxon>Chaetothyriales</taxon>
        <taxon>Herpotrichiellaceae</taxon>
        <taxon>Exophiala</taxon>
    </lineage>
</organism>
<name>A0A438N656_EXOME</name>
<dbReference type="Gene3D" id="3.10.450.50">
    <property type="match status" value="1"/>
</dbReference>
<accession>A0A438N656</accession>
<dbReference type="AlphaFoldDB" id="A0A438N656"/>
<dbReference type="EMBL" id="NAJM01000018">
    <property type="protein sequence ID" value="RVX71218.1"/>
    <property type="molecule type" value="Genomic_DNA"/>
</dbReference>
<comment type="caution">
    <text evidence="2">The sequence shown here is derived from an EMBL/GenBank/DDBJ whole genome shotgun (WGS) entry which is preliminary data.</text>
</comment>
<dbReference type="Pfam" id="PF13577">
    <property type="entry name" value="SnoaL_4"/>
    <property type="match status" value="1"/>
</dbReference>
<dbReference type="OrthoDB" id="4151921at2759"/>